<dbReference type="InterPro" id="IPR011051">
    <property type="entry name" value="RmlC_Cupin_sf"/>
</dbReference>
<gene>
    <name evidence="2" type="ORF">KO481_02690</name>
</gene>
<evidence type="ECO:0000313" key="3">
    <source>
        <dbReference type="Proteomes" id="UP000733379"/>
    </source>
</evidence>
<keyword evidence="3" id="KW-1185">Reference proteome</keyword>
<dbReference type="Pfam" id="PF07883">
    <property type="entry name" value="Cupin_2"/>
    <property type="match status" value="1"/>
</dbReference>
<dbReference type="SUPFAM" id="SSF51182">
    <property type="entry name" value="RmlC-like cupins"/>
    <property type="match status" value="1"/>
</dbReference>
<dbReference type="PANTHER" id="PTHR36440">
    <property type="entry name" value="PUTATIVE (AFU_ORTHOLOGUE AFUA_8G07350)-RELATED"/>
    <property type="match status" value="1"/>
</dbReference>
<evidence type="ECO:0000259" key="1">
    <source>
        <dbReference type="Pfam" id="PF07883"/>
    </source>
</evidence>
<feature type="domain" description="Cupin type-2" evidence="1">
    <location>
        <begin position="43"/>
        <end position="109"/>
    </location>
</feature>
<organism evidence="2 3">
    <name type="scientific">Nocardia albiluteola</name>
    <dbReference type="NCBI Taxonomy" id="2842303"/>
    <lineage>
        <taxon>Bacteria</taxon>
        <taxon>Bacillati</taxon>
        <taxon>Actinomycetota</taxon>
        <taxon>Actinomycetes</taxon>
        <taxon>Mycobacteriales</taxon>
        <taxon>Nocardiaceae</taxon>
        <taxon>Nocardia</taxon>
    </lineage>
</organism>
<sequence>MTQTRPVLLTQASEAELIGQDPTAIRLHRDASATDGVLSTQEVRLGVGRDGAVPHYHARSHELFYVAEGELQVLADGEIRTLSAGGSLVVPKHVVHAFGASPDSAVRVFIALTPGVERFEYFRVLERIERGQTSVQELLDNQETFDTYFVDAPEWARERAEGRSESARG</sequence>
<dbReference type="Gene3D" id="2.60.120.10">
    <property type="entry name" value="Jelly Rolls"/>
    <property type="match status" value="1"/>
</dbReference>
<evidence type="ECO:0000313" key="2">
    <source>
        <dbReference type="EMBL" id="MBU3060429.1"/>
    </source>
</evidence>
<protein>
    <submittedName>
        <fullName evidence="2">Cupin domain-containing protein</fullName>
    </submittedName>
</protein>
<comment type="caution">
    <text evidence="2">The sequence shown here is derived from an EMBL/GenBank/DDBJ whole genome shotgun (WGS) entry which is preliminary data.</text>
</comment>
<dbReference type="InterPro" id="IPR053146">
    <property type="entry name" value="QDO-like"/>
</dbReference>
<accession>A0ABS6AQY7</accession>
<dbReference type="RefSeq" id="WP_215915297.1">
    <property type="nucleotide sequence ID" value="NZ_JAHKNI010000001.1"/>
</dbReference>
<dbReference type="EMBL" id="JAHKNI010000001">
    <property type="protein sequence ID" value="MBU3060429.1"/>
    <property type="molecule type" value="Genomic_DNA"/>
</dbReference>
<proteinExistence type="predicted"/>
<dbReference type="PANTHER" id="PTHR36440:SF1">
    <property type="entry name" value="PUTATIVE (AFU_ORTHOLOGUE AFUA_8G07350)-RELATED"/>
    <property type="match status" value="1"/>
</dbReference>
<reference evidence="2 3" key="1">
    <citation type="submission" date="2021-06" db="EMBL/GenBank/DDBJ databases">
        <title>Actinomycetes sequencing.</title>
        <authorList>
            <person name="Shan Q."/>
        </authorList>
    </citation>
    <scope>NUCLEOTIDE SEQUENCE [LARGE SCALE GENOMIC DNA]</scope>
    <source>
        <strain evidence="2 3">NEAU-G5</strain>
    </source>
</reference>
<name>A0ABS6AQY7_9NOCA</name>
<dbReference type="InterPro" id="IPR013096">
    <property type="entry name" value="Cupin_2"/>
</dbReference>
<dbReference type="Proteomes" id="UP000733379">
    <property type="component" value="Unassembled WGS sequence"/>
</dbReference>
<dbReference type="InterPro" id="IPR014710">
    <property type="entry name" value="RmlC-like_jellyroll"/>
</dbReference>